<comment type="similarity">
    <text evidence="1">Belongs to the ABC transporter superfamily.</text>
</comment>
<evidence type="ECO:0000256" key="2">
    <source>
        <dbReference type="ARBA" id="ARBA00022448"/>
    </source>
</evidence>
<reference evidence="7" key="1">
    <citation type="journal article" date="2019" name="Int. J. Syst. Evol. Microbiol.">
        <title>The Global Catalogue of Microorganisms (GCM) 10K type strain sequencing project: providing services to taxonomists for standard genome sequencing and annotation.</title>
        <authorList>
            <consortium name="The Broad Institute Genomics Platform"/>
            <consortium name="The Broad Institute Genome Sequencing Center for Infectious Disease"/>
            <person name="Wu L."/>
            <person name="Ma J."/>
        </authorList>
    </citation>
    <scope>NUCLEOTIDE SEQUENCE [LARGE SCALE GENOMIC DNA]</scope>
    <source>
        <strain evidence="7">CCUG 43304</strain>
    </source>
</reference>
<keyword evidence="3" id="KW-0547">Nucleotide-binding</keyword>
<dbReference type="GO" id="GO:0005524">
    <property type="term" value="F:ATP binding"/>
    <property type="evidence" value="ECO:0007669"/>
    <property type="project" value="UniProtKB-KW"/>
</dbReference>
<keyword evidence="7" id="KW-1185">Reference proteome</keyword>
<evidence type="ECO:0000256" key="1">
    <source>
        <dbReference type="ARBA" id="ARBA00005417"/>
    </source>
</evidence>
<dbReference type="InterPro" id="IPR003593">
    <property type="entry name" value="AAA+_ATPase"/>
</dbReference>
<dbReference type="PROSITE" id="PS50893">
    <property type="entry name" value="ABC_TRANSPORTER_2"/>
    <property type="match status" value="1"/>
</dbReference>
<dbReference type="PROSITE" id="PS00211">
    <property type="entry name" value="ABC_TRANSPORTER_1"/>
    <property type="match status" value="1"/>
</dbReference>
<sequence length="272" mass="30034">MYFLDIGEQCQRDAQPLLETRNEAPLSLDHFTVRRQRRLILDGITLDFQFGVTAILGPNGAGKTTLLEAIVSLGRRCDGEVRFSGLQPTTIRSRRRVLERLGFMPQDWEFIPGYTVAETVEYAAWLKGAHSRRLSEMAQAALGNVNLAGESDRKVGRLSGGMRQRVGLAEALVCEPEILVLDEPTVGLDPEQRIEFRSALRARSDQSVILMSTHLTEDAGLLADRIIVLAKGRILFDGAPDELETLAYGDDAGHSSLLEQGYIKIMRASAPS</sequence>
<evidence type="ECO:0000259" key="5">
    <source>
        <dbReference type="PROSITE" id="PS50893"/>
    </source>
</evidence>
<evidence type="ECO:0000256" key="4">
    <source>
        <dbReference type="ARBA" id="ARBA00022840"/>
    </source>
</evidence>
<dbReference type="Proteomes" id="UP001596306">
    <property type="component" value="Unassembled WGS sequence"/>
</dbReference>
<name>A0ABW1VKE3_9MICO</name>
<organism evidence="6 7">
    <name type="scientific">Luethyella okanaganae</name>
    <dbReference type="NCBI Taxonomy" id="69372"/>
    <lineage>
        <taxon>Bacteria</taxon>
        <taxon>Bacillati</taxon>
        <taxon>Actinomycetota</taxon>
        <taxon>Actinomycetes</taxon>
        <taxon>Micrococcales</taxon>
        <taxon>Microbacteriaceae</taxon>
        <taxon>Luethyella</taxon>
    </lineage>
</organism>
<dbReference type="PANTHER" id="PTHR43335:SF2">
    <property type="entry name" value="ABC TRANSPORTER, ATP-BINDING PROTEIN"/>
    <property type="match status" value="1"/>
</dbReference>
<evidence type="ECO:0000313" key="7">
    <source>
        <dbReference type="Proteomes" id="UP001596306"/>
    </source>
</evidence>
<feature type="domain" description="ABC transporter" evidence="5">
    <location>
        <begin position="26"/>
        <end position="256"/>
    </location>
</feature>
<dbReference type="PANTHER" id="PTHR43335">
    <property type="entry name" value="ABC TRANSPORTER, ATP-BINDING PROTEIN"/>
    <property type="match status" value="1"/>
</dbReference>
<dbReference type="SUPFAM" id="SSF52540">
    <property type="entry name" value="P-loop containing nucleoside triphosphate hydrolases"/>
    <property type="match status" value="1"/>
</dbReference>
<evidence type="ECO:0000313" key="6">
    <source>
        <dbReference type="EMBL" id="MFC6357115.1"/>
    </source>
</evidence>
<proteinExistence type="inferred from homology"/>
<dbReference type="InterPro" id="IPR027417">
    <property type="entry name" value="P-loop_NTPase"/>
</dbReference>
<accession>A0ABW1VKE3</accession>
<dbReference type="Pfam" id="PF00005">
    <property type="entry name" value="ABC_tran"/>
    <property type="match status" value="1"/>
</dbReference>
<dbReference type="RefSeq" id="WP_386732581.1">
    <property type="nucleotide sequence ID" value="NZ_JBHSTP010000003.1"/>
</dbReference>
<dbReference type="InterPro" id="IPR017871">
    <property type="entry name" value="ABC_transporter-like_CS"/>
</dbReference>
<keyword evidence="4 6" id="KW-0067">ATP-binding</keyword>
<comment type="caution">
    <text evidence="6">The sequence shown here is derived from an EMBL/GenBank/DDBJ whole genome shotgun (WGS) entry which is preliminary data.</text>
</comment>
<protein>
    <submittedName>
        <fullName evidence="6">ATP-binding cassette domain-containing protein</fullName>
    </submittedName>
</protein>
<keyword evidence="2" id="KW-0813">Transport</keyword>
<dbReference type="EMBL" id="JBHSTP010000003">
    <property type="protein sequence ID" value="MFC6357115.1"/>
    <property type="molecule type" value="Genomic_DNA"/>
</dbReference>
<evidence type="ECO:0000256" key="3">
    <source>
        <dbReference type="ARBA" id="ARBA00022741"/>
    </source>
</evidence>
<dbReference type="InterPro" id="IPR003439">
    <property type="entry name" value="ABC_transporter-like_ATP-bd"/>
</dbReference>
<dbReference type="SMART" id="SM00382">
    <property type="entry name" value="AAA"/>
    <property type="match status" value="1"/>
</dbReference>
<gene>
    <name evidence="6" type="ORF">ACFQB0_13470</name>
</gene>
<dbReference type="Gene3D" id="3.40.50.300">
    <property type="entry name" value="P-loop containing nucleotide triphosphate hydrolases"/>
    <property type="match status" value="1"/>
</dbReference>